<protein>
    <submittedName>
        <fullName evidence="4">Uncharacterized protein</fullName>
    </submittedName>
</protein>
<sequence length="872" mass="100899">MDSILKNLDGQNTAPSNNNTSALRKLNLQKTGGRILMDDERYNKEFFESNMNRSHSVSHLSKFHQKNVSLPSAAKYDNSTYVSNNLNNYGMEGVMHMSSSVANLLQKDKNSFANVLGALPKGGSFHLNPNFNINTIDNTEANILYMLSPLEQKVVQVDNIFRQQKGQIRDYSKNNSSHRNYLESLAKEKTLSFSKDDLVRIQDKARNLHWLSSHEENPDLLRPKEYYIKELPKHRPSFNTSSKDTNRPQQFSRSTNQHGYNTNKVNRDSQYDATKSYMDDQSQLKEFKYNHTIIERNILLNNSSSSQRGRGDSTIESNKEMAEKAVKDYLVKIKCIDPEQMKVLKKKYKQKFMAQDRLANNTTQGSKSIEAARMHKSASLPHIKVTTREVQILKKVKANIDRINKDSKSLVKGKHSHDMQQSSRNNSKSILRSKQHQNFNNESILQNTINQTQFILQDAIDKSQQQKEKDLASKNFMMNVIHKNQLIDQKNYELSNDQFKGKSIQQEMSQIYQTYSKEALGEVSKIKNDMLIQAFKKKIEKDIEKSSKQSGQSRRKNNVTIATKDPYSFEDTPANINLIQRAQKLQERRDMMDSQESAEFKNNNSVLNVSQKRHIYILNDETQIDPQNEQVGKFKSLGNNLNLNFETNSISHILDLDQSLPQSNHSMLHGNQYRNVKTQQQKIEEFLTDTRNKINKLQQENHEMQLMSKAQINGEQNYQQQFQTLNQQVFSLVKSNETQELHRFLRKYGSEYASIIDKVRQIQCYIEQLGETPLHWAVKRGQTECVEILLNHGADPMAQDTVRLLTFNLFELQFGRSVLEFSEKNKILEVDRILKKFVDGKYEINHQKYDARELILGGASPNKKKNVIASDL</sequence>
<dbReference type="Proteomes" id="UP000039865">
    <property type="component" value="Unassembled WGS sequence"/>
</dbReference>
<name>A0A078B263_STYLE</name>
<feature type="region of interest" description="Disordered" evidence="3">
    <location>
        <begin position="1"/>
        <end position="20"/>
    </location>
</feature>
<dbReference type="Gene3D" id="1.25.40.20">
    <property type="entry name" value="Ankyrin repeat-containing domain"/>
    <property type="match status" value="1"/>
</dbReference>
<dbReference type="InterPro" id="IPR002110">
    <property type="entry name" value="Ankyrin_rpt"/>
</dbReference>
<evidence type="ECO:0000313" key="4">
    <source>
        <dbReference type="EMBL" id="CDW87513.1"/>
    </source>
</evidence>
<keyword evidence="5" id="KW-1185">Reference proteome</keyword>
<dbReference type="Pfam" id="PF00023">
    <property type="entry name" value="Ank"/>
    <property type="match status" value="1"/>
</dbReference>
<dbReference type="PROSITE" id="PS50088">
    <property type="entry name" value="ANK_REPEAT"/>
    <property type="match status" value="1"/>
</dbReference>
<dbReference type="OMA" id="WEAVIEC"/>
<dbReference type="PROSITE" id="PS50297">
    <property type="entry name" value="ANK_REP_REGION"/>
    <property type="match status" value="1"/>
</dbReference>
<proteinExistence type="predicted"/>
<feature type="compositionally biased region" description="Polar residues" evidence="3">
    <location>
        <begin position="9"/>
        <end position="20"/>
    </location>
</feature>
<keyword evidence="1" id="KW-0040">ANK repeat</keyword>
<accession>A0A078B263</accession>
<feature type="region of interest" description="Disordered" evidence="3">
    <location>
        <begin position="233"/>
        <end position="266"/>
    </location>
</feature>
<gene>
    <name evidence="4" type="primary">Contig10888.g11635</name>
    <name evidence="4" type="ORF">STYLEM_16619</name>
</gene>
<keyword evidence="2" id="KW-0175">Coiled coil</keyword>
<dbReference type="InParanoid" id="A0A078B263"/>
<evidence type="ECO:0000256" key="3">
    <source>
        <dbReference type="SAM" id="MobiDB-lite"/>
    </source>
</evidence>
<evidence type="ECO:0000313" key="5">
    <source>
        <dbReference type="Proteomes" id="UP000039865"/>
    </source>
</evidence>
<feature type="region of interest" description="Disordered" evidence="3">
    <location>
        <begin position="404"/>
        <end position="430"/>
    </location>
</feature>
<feature type="compositionally biased region" description="Polar residues" evidence="3">
    <location>
        <begin position="419"/>
        <end position="430"/>
    </location>
</feature>
<dbReference type="SMART" id="SM00248">
    <property type="entry name" value="ANK"/>
    <property type="match status" value="1"/>
</dbReference>
<evidence type="ECO:0000256" key="2">
    <source>
        <dbReference type="SAM" id="Coils"/>
    </source>
</evidence>
<dbReference type="InterPro" id="IPR036770">
    <property type="entry name" value="Ankyrin_rpt-contain_sf"/>
</dbReference>
<dbReference type="SUPFAM" id="SSF48403">
    <property type="entry name" value="Ankyrin repeat"/>
    <property type="match status" value="1"/>
</dbReference>
<evidence type="ECO:0000256" key="1">
    <source>
        <dbReference type="PROSITE-ProRule" id="PRU00023"/>
    </source>
</evidence>
<feature type="region of interest" description="Disordered" evidence="3">
    <location>
        <begin position="543"/>
        <end position="566"/>
    </location>
</feature>
<dbReference type="EMBL" id="CCKQ01015683">
    <property type="protein sequence ID" value="CDW87513.1"/>
    <property type="molecule type" value="Genomic_DNA"/>
</dbReference>
<feature type="repeat" description="ANK" evidence="1">
    <location>
        <begin position="769"/>
        <end position="801"/>
    </location>
</feature>
<reference evidence="4 5" key="1">
    <citation type="submission" date="2014-06" db="EMBL/GenBank/DDBJ databases">
        <authorList>
            <person name="Swart Estienne"/>
        </authorList>
    </citation>
    <scope>NUCLEOTIDE SEQUENCE [LARGE SCALE GENOMIC DNA]</scope>
    <source>
        <strain evidence="4 5">130c</strain>
    </source>
</reference>
<feature type="coiled-coil region" evidence="2">
    <location>
        <begin position="680"/>
        <end position="707"/>
    </location>
</feature>
<dbReference type="AlphaFoldDB" id="A0A078B263"/>
<feature type="compositionally biased region" description="Polar residues" evidence="3">
    <location>
        <begin position="237"/>
        <end position="264"/>
    </location>
</feature>
<dbReference type="OrthoDB" id="341259at2759"/>
<organism evidence="4 5">
    <name type="scientific">Stylonychia lemnae</name>
    <name type="common">Ciliate</name>
    <dbReference type="NCBI Taxonomy" id="5949"/>
    <lineage>
        <taxon>Eukaryota</taxon>
        <taxon>Sar</taxon>
        <taxon>Alveolata</taxon>
        <taxon>Ciliophora</taxon>
        <taxon>Intramacronucleata</taxon>
        <taxon>Spirotrichea</taxon>
        <taxon>Stichotrichia</taxon>
        <taxon>Sporadotrichida</taxon>
        <taxon>Oxytrichidae</taxon>
        <taxon>Stylonychinae</taxon>
        <taxon>Stylonychia</taxon>
    </lineage>
</organism>